<feature type="region of interest" description="Disordered" evidence="1">
    <location>
        <begin position="410"/>
        <end position="446"/>
    </location>
</feature>
<reference evidence="2" key="1">
    <citation type="journal article" date="2023" name="Plant J.">
        <title>Genome sequences and population genomics provide insights into the demographic history, inbreeding, and mutation load of two 'living fossil' tree species of Dipteronia.</title>
        <authorList>
            <person name="Feng Y."/>
            <person name="Comes H.P."/>
            <person name="Chen J."/>
            <person name="Zhu S."/>
            <person name="Lu R."/>
            <person name="Zhang X."/>
            <person name="Li P."/>
            <person name="Qiu J."/>
            <person name="Olsen K.M."/>
            <person name="Qiu Y."/>
        </authorList>
    </citation>
    <scope>NUCLEOTIDE SEQUENCE</scope>
    <source>
        <strain evidence="2">NBL</strain>
    </source>
</reference>
<name>A0AAE0AVX4_9ROSI</name>
<dbReference type="Proteomes" id="UP001281410">
    <property type="component" value="Unassembled WGS sequence"/>
</dbReference>
<accession>A0AAE0AVX4</accession>
<organism evidence="2 3">
    <name type="scientific">Dipteronia sinensis</name>
    <dbReference type="NCBI Taxonomy" id="43782"/>
    <lineage>
        <taxon>Eukaryota</taxon>
        <taxon>Viridiplantae</taxon>
        <taxon>Streptophyta</taxon>
        <taxon>Embryophyta</taxon>
        <taxon>Tracheophyta</taxon>
        <taxon>Spermatophyta</taxon>
        <taxon>Magnoliopsida</taxon>
        <taxon>eudicotyledons</taxon>
        <taxon>Gunneridae</taxon>
        <taxon>Pentapetalae</taxon>
        <taxon>rosids</taxon>
        <taxon>malvids</taxon>
        <taxon>Sapindales</taxon>
        <taxon>Sapindaceae</taxon>
        <taxon>Hippocastanoideae</taxon>
        <taxon>Acereae</taxon>
        <taxon>Dipteronia</taxon>
    </lineage>
</organism>
<gene>
    <name evidence="2" type="ORF">Dsin_004715</name>
</gene>
<comment type="caution">
    <text evidence="2">The sequence shown here is derived from an EMBL/GenBank/DDBJ whole genome shotgun (WGS) entry which is preliminary data.</text>
</comment>
<protein>
    <recommendedName>
        <fullName evidence="4">DUF4283 domain-containing protein</fullName>
    </recommendedName>
</protein>
<keyword evidence="3" id="KW-1185">Reference proteome</keyword>
<evidence type="ECO:0000313" key="2">
    <source>
        <dbReference type="EMBL" id="KAK3224853.1"/>
    </source>
</evidence>
<dbReference type="EMBL" id="JANJYJ010000002">
    <property type="protein sequence ID" value="KAK3224853.1"/>
    <property type="molecule type" value="Genomic_DNA"/>
</dbReference>
<evidence type="ECO:0000256" key="1">
    <source>
        <dbReference type="SAM" id="MobiDB-lite"/>
    </source>
</evidence>
<evidence type="ECO:0008006" key="4">
    <source>
        <dbReference type="Google" id="ProtNLM"/>
    </source>
</evidence>
<feature type="compositionally biased region" description="Polar residues" evidence="1">
    <location>
        <begin position="413"/>
        <end position="424"/>
    </location>
</feature>
<dbReference type="AlphaFoldDB" id="A0AAE0AVX4"/>
<sequence length="591" mass="66970">MTTNGMQVYGWPIYTKLAAYGWKTRSYKPTKQRFRNREEGRQHGQNLVRKEKTRHRSYAEIVRGHREEGHNNKEKEKGATVVDGLDFRKNDQVWLSCSAVGILKDFKEVSRVKTRLQNGGIEFTSTYLGDKCILWCFDCELIKDRFIKDRGLWDDCFSIMVGWSEVLSTHAKLAWINCKDIPIACWPQAFFMKLGWQIDEPLLVDDNIVNRVHLDKGRVLVLIPHQQPVSAKVKIIGGTKTYVVKVEEDVNTVDIGWIENLLALKKNRVPKDRNRTPVKENFQIYWSTEVGVAVSKFSTLVGKGVIQLRGDMSPTNMVEEVSTNGGTISKEEWVKATIAAEERLRGIEGGELERNGDTEVFSSDNSVSKEEKVRATIEVEKKMATSRTEISNEEELVRTTMAAEEMMGIRQGIRQSSRSKTKVSSLHGMRTRNSINRGSDDGQSKRTGLLGMKAGYVEEEVAKTVETGIALGFEFAEVEDEMLEEMSRREMEDTARFEAMDGYFGENVSLPWCIGGDFNSMLDPMERKGRWCDSGSIRKFNSFVLRVKVLCKGVGLTDGGIAIHLVKLQREGLVDKARSIHVISRDPLMVS</sequence>
<evidence type="ECO:0000313" key="3">
    <source>
        <dbReference type="Proteomes" id="UP001281410"/>
    </source>
</evidence>
<proteinExistence type="predicted"/>